<evidence type="ECO:0000259" key="8">
    <source>
        <dbReference type="PROSITE" id="PS50048"/>
    </source>
</evidence>
<dbReference type="Gene3D" id="4.10.240.10">
    <property type="entry name" value="Zn(2)-C6 fungal-type DNA-binding domain"/>
    <property type="match status" value="1"/>
</dbReference>
<evidence type="ECO:0000256" key="6">
    <source>
        <dbReference type="ARBA" id="ARBA00023242"/>
    </source>
</evidence>
<gene>
    <name evidence="9" type="ORF">AO090001000372</name>
</gene>
<dbReference type="PANTHER" id="PTHR47338">
    <property type="entry name" value="ZN(II)2CYS6 TRANSCRIPTION FACTOR (EUROFUNG)-RELATED"/>
    <property type="match status" value="1"/>
</dbReference>
<keyword evidence="3" id="KW-0805">Transcription regulation</keyword>
<evidence type="ECO:0000256" key="3">
    <source>
        <dbReference type="ARBA" id="ARBA00023015"/>
    </source>
</evidence>
<dbReference type="InterPro" id="IPR001138">
    <property type="entry name" value="Zn2Cys6_DnaBD"/>
</dbReference>
<dbReference type="SUPFAM" id="SSF57701">
    <property type="entry name" value="Zn2/Cys6 DNA-binding domain"/>
    <property type="match status" value="1"/>
</dbReference>
<name>Q2UNG9_ASPOR</name>
<feature type="signal peptide" evidence="7">
    <location>
        <begin position="1"/>
        <end position="22"/>
    </location>
</feature>
<dbReference type="PROSITE" id="PS00463">
    <property type="entry name" value="ZN2_CY6_FUNGAL_1"/>
    <property type="match status" value="1"/>
</dbReference>
<keyword evidence="10" id="KW-1185">Reference proteome</keyword>
<organism evidence="9 10">
    <name type="scientific">Aspergillus oryzae (strain ATCC 42149 / RIB 40)</name>
    <name type="common">Yellow koji mold</name>
    <dbReference type="NCBI Taxonomy" id="510516"/>
    <lineage>
        <taxon>Eukaryota</taxon>
        <taxon>Fungi</taxon>
        <taxon>Dikarya</taxon>
        <taxon>Ascomycota</taxon>
        <taxon>Pezizomycotina</taxon>
        <taxon>Eurotiomycetes</taxon>
        <taxon>Eurotiomycetidae</taxon>
        <taxon>Eurotiales</taxon>
        <taxon>Aspergillaceae</taxon>
        <taxon>Aspergillus</taxon>
        <taxon>Aspergillus subgen. Circumdati</taxon>
    </lineage>
</organism>
<dbReference type="RefSeq" id="XP_023089636.1">
    <property type="nucleotide sequence ID" value="XM_023234519.1"/>
</dbReference>
<dbReference type="EMBL" id="AP007154">
    <property type="protein sequence ID" value="BAE56896.1"/>
    <property type="molecule type" value="Genomic_DNA"/>
</dbReference>
<dbReference type="GO" id="GO:0000981">
    <property type="term" value="F:DNA-binding transcription factor activity, RNA polymerase II-specific"/>
    <property type="evidence" value="ECO:0007669"/>
    <property type="project" value="InterPro"/>
</dbReference>
<reference evidence="9 10" key="1">
    <citation type="journal article" date="2005" name="Nature">
        <title>Genome sequencing and analysis of Aspergillus oryzae.</title>
        <authorList>
            <person name="Machida M."/>
            <person name="Asai K."/>
            <person name="Sano M."/>
            <person name="Tanaka T."/>
            <person name="Kumagai T."/>
            <person name="Terai G."/>
            <person name="Kusumoto K."/>
            <person name="Arima T."/>
            <person name="Akita O."/>
            <person name="Kashiwagi Y."/>
            <person name="Abe K."/>
            <person name="Gomi K."/>
            <person name="Horiuchi H."/>
            <person name="Kitamoto K."/>
            <person name="Kobayashi T."/>
            <person name="Takeuchi M."/>
            <person name="Denning D.W."/>
            <person name="Galagan J.E."/>
            <person name="Nierman W.C."/>
            <person name="Yu J."/>
            <person name="Archer D.B."/>
            <person name="Bennett J.W."/>
            <person name="Bhatnagar D."/>
            <person name="Cleveland T.E."/>
            <person name="Fedorova N.D."/>
            <person name="Gotoh O."/>
            <person name="Horikawa H."/>
            <person name="Hosoyama A."/>
            <person name="Ichinomiya M."/>
            <person name="Igarashi R."/>
            <person name="Iwashita K."/>
            <person name="Juvvadi P.R."/>
            <person name="Kato M."/>
            <person name="Kato Y."/>
            <person name="Kin T."/>
            <person name="Kokubun A."/>
            <person name="Maeda H."/>
            <person name="Maeyama N."/>
            <person name="Maruyama J."/>
            <person name="Nagasaki H."/>
            <person name="Nakajima T."/>
            <person name="Oda K."/>
            <person name="Okada K."/>
            <person name="Paulsen I."/>
            <person name="Sakamoto K."/>
            <person name="Sawano T."/>
            <person name="Takahashi M."/>
            <person name="Takase K."/>
            <person name="Terabayashi Y."/>
            <person name="Wortman J."/>
            <person name="Yamada O."/>
            <person name="Yamagata Y."/>
            <person name="Anazawa H."/>
            <person name="Hata Y."/>
            <person name="Koide Y."/>
            <person name="Komori T."/>
            <person name="Koyama Y."/>
            <person name="Minetoki T."/>
            <person name="Suharnan S."/>
            <person name="Tanaka A."/>
            <person name="Isono K."/>
            <person name="Kuhara S."/>
            <person name="Ogasawara N."/>
            <person name="Kikuchi H."/>
        </authorList>
    </citation>
    <scope>NUCLEOTIDE SEQUENCE [LARGE SCALE GENOMIC DNA]</scope>
    <source>
        <strain evidence="10">ATCC 42149 / RIB 40</strain>
    </source>
</reference>
<dbReference type="OMA" id="REDTCDE"/>
<evidence type="ECO:0000313" key="9">
    <source>
        <dbReference type="EMBL" id="BAE56896.1"/>
    </source>
</evidence>
<dbReference type="InterPro" id="IPR050815">
    <property type="entry name" value="TF_fung"/>
</dbReference>
<dbReference type="CDD" id="cd12148">
    <property type="entry name" value="fungal_TF_MHR"/>
    <property type="match status" value="1"/>
</dbReference>
<dbReference type="AlphaFoldDB" id="Q2UNG9"/>
<keyword evidence="4" id="KW-0238">DNA-binding</keyword>
<dbReference type="Proteomes" id="UP000006564">
    <property type="component" value="Chromosome 2"/>
</dbReference>
<dbReference type="PROSITE" id="PS50048">
    <property type="entry name" value="ZN2_CY6_FUNGAL_2"/>
    <property type="match status" value="1"/>
</dbReference>
<sequence length="913" mass="101922">MRRANPLYTGFMSLAKLMVLLADIMCRSPTKELSSWASLNLKYNFQVSHAVNMETQTRTSGLRQSCIFCRGRKIRCSGGRICNACRDRNINCVYGPEARKGRPKRKRTEDKCTLNPGISKRDRKQSILLTNTTIASALSDESPLSASVALKKVRTLGNELEQMFDDYFISKTGSESNLLQLSITSFQRHRRPYTSTPSSHPTQHQVNYDGLLSSIAQEMLELLLLRVGSLRCGQPENGNRNFFIASLVADTTSSMFDPPQHQNPLTALGKHRILQLVDMWFSAHPLSPLVSKTLLTSDVKDGTVDEALLAIILADAYHVLGGTSEQYGAISDESQKLFEFATTQIKQRQLPLGDSEALSTAQTLFLIAWRELCLGHARRATCIVGYTCYMASRLAKTGKNTDMKRVKLNGVEIDLVKKEVLQNIHWLCLTTTTWAFMQFDQALALFGPDEIPEFPCLDETTSALIRLDQASDNISTLSAQIQALRRLWPLSHIASTVSHIYILYFDMPAKKVPNASWQEQHIHQLYDLLQSCADFPTLSVKIRDVLLQAVQAVERRITMLSSQLYLLTAYHIIITHMLFSQNKTDQESLSLSSTAINAFCQSASALLALSYRSLDPSKGLMPVQRDDGVEFINMLVLGLDTCSRALVHIYDHLSRGSIGNQKEKAAFKKQLADYADKFHQICKSDAVSRCGSVMRPVKKRLKWAKLAFQHLQILPEPEQVLSSAQHRTPDSSIALNLDLPHIEGLLLDPAFATARLGDLSSSDIVPDALLVDRQPVSGITDPFFVDDPIIGTLLGLSGVTDTREQLYQDYTRLQQSKQSMGSEQDLLHIQNPMRLLPGDGESLDLVYRGPRGSPLSLANTTDRPSELNSPYEMTEPIRSDMDNFTLSEQPLDNDLLLQLLSNSDDNMGTLYGN</sequence>
<dbReference type="EMBL" id="BA000050">
    <property type="protein sequence ID" value="BAE56896.1"/>
    <property type="molecule type" value="Genomic_DNA"/>
</dbReference>
<comment type="subcellular location">
    <subcellularLocation>
        <location evidence="1">Nucleus</location>
    </subcellularLocation>
</comment>
<protein>
    <submittedName>
        <fullName evidence="9">DNA, SC001</fullName>
    </submittedName>
</protein>
<feature type="domain" description="Zn(2)-C6 fungal-type" evidence="8">
    <location>
        <begin position="65"/>
        <end position="94"/>
    </location>
</feature>
<evidence type="ECO:0000256" key="4">
    <source>
        <dbReference type="ARBA" id="ARBA00023125"/>
    </source>
</evidence>
<keyword evidence="6" id="KW-0539">Nucleus</keyword>
<keyword evidence="5" id="KW-0804">Transcription</keyword>
<feature type="chain" id="PRO_5004217382" evidence="7">
    <location>
        <begin position="23"/>
        <end position="913"/>
    </location>
</feature>
<dbReference type="HOGENOM" id="CLU_333151_0_0_1"/>
<accession>Q2UNG9</accession>
<proteinExistence type="predicted"/>
<evidence type="ECO:0000256" key="7">
    <source>
        <dbReference type="SAM" id="SignalP"/>
    </source>
</evidence>
<evidence type="ECO:0000313" key="10">
    <source>
        <dbReference type="Proteomes" id="UP000006564"/>
    </source>
</evidence>
<evidence type="ECO:0000256" key="1">
    <source>
        <dbReference type="ARBA" id="ARBA00004123"/>
    </source>
</evidence>
<keyword evidence="7" id="KW-0732">Signal</keyword>
<dbReference type="KEGG" id="aor:AO090001000372"/>
<dbReference type="Pfam" id="PF00172">
    <property type="entry name" value="Zn_clus"/>
    <property type="match status" value="1"/>
</dbReference>
<dbReference type="GO" id="GO:0009893">
    <property type="term" value="P:positive regulation of metabolic process"/>
    <property type="evidence" value="ECO:0007669"/>
    <property type="project" value="UniProtKB-ARBA"/>
</dbReference>
<dbReference type="CDD" id="cd00067">
    <property type="entry name" value="GAL4"/>
    <property type="match status" value="1"/>
</dbReference>
<dbReference type="GeneID" id="5990869"/>
<keyword evidence="2" id="KW-0479">Metal-binding</keyword>
<dbReference type="GO" id="GO:0005634">
    <property type="term" value="C:nucleus"/>
    <property type="evidence" value="ECO:0007669"/>
    <property type="project" value="UniProtKB-SubCell"/>
</dbReference>
<dbReference type="SMART" id="SM00066">
    <property type="entry name" value="GAL4"/>
    <property type="match status" value="1"/>
</dbReference>
<dbReference type="PANTHER" id="PTHR47338:SF5">
    <property type="entry name" value="ZN(II)2CYS6 TRANSCRIPTION FACTOR (EUROFUNG)"/>
    <property type="match status" value="1"/>
</dbReference>
<dbReference type="GO" id="GO:0003677">
    <property type="term" value="F:DNA binding"/>
    <property type="evidence" value="ECO:0007669"/>
    <property type="project" value="UniProtKB-KW"/>
</dbReference>
<dbReference type="InterPro" id="IPR036864">
    <property type="entry name" value="Zn2-C6_fun-type_DNA-bd_sf"/>
</dbReference>
<dbReference type="GO" id="GO:0008270">
    <property type="term" value="F:zinc ion binding"/>
    <property type="evidence" value="ECO:0007669"/>
    <property type="project" value="InterPro"/>
</dbReference>
<evidence type="ECO:0000256" key="5">
    <source>
        <dbReference type="ARBA" id="ARBA00023163"/>
    </source>
</evidence>
<evidence type="ECO:0000256" key="2">
    <source>
        <dbReference type="ARBA" id="ARBA00022723"/>
    </source>
</evidence>